<protein>
    <recommendedName>
        <fullName evidence="4">UPAR/Ly6 domain-containing protein</fullName>
    </recommendedName>
</protein>
<feature type="signal peptide" evidence="1">
    <location>
        <begin position="1"/>
        <end position="24"/>
    </location>
</feature>
<proteinExistence type="predicted"/>
<feature type="chain" id="PRO_5040733804" description="UPAR/Ly6 domain-containing protein" evidence="1">
    <location>
        <begin position="25"/>
        <end position="119"/>
    </location>
</feature>
<dbReference type="SUPFAM" id="SSF57302">
    <property type="entry name" value="Snake toxin-like"/>
    <property type="match status" value="1"/>
</dbReference>
<organism evidence="2 3">
    <name type="scientific">Desmophyllum pertusum</name>
    <dbReference type="NCBI Taxonomy" id="174260"/>
    <lineage>
        <taxon>Eukaryota</taxon>
        <taxon>Metazoa</taxon>
        <taxon>Cnidaria</taxon>
        <taxon>Anthozoa</taxon>
        <taxon>Hexacorallia</taxon>
        <taxon>Scleractinia</taxon>
        <taxon>Caryophylliina</taxon>
        <taxon>Caryophylliidae</taxon>
        <taxon>Desmophyllum</taxon>
    </lineage>
</organism>
<keyword evidence="3" id="KW-1185">Reference proteome</keyword>
<evidence type="ECO:0000256" key="1">
    <source>
        <dbReference type="SAM" id="SignalP"/>
    </source>
</evidence>
<dbReference type="Gene3D" id="2.10.60.10">
    <property type="entry name" value="CD59"/>
    <property type="match status" value="1"/>
</dbReference>
<dbReference type="AlphaFoldDB" id="A0A9X0A5D6"/>
<evidence type="ECO:0000313" key="2">
    <source>
        <dbReference type="EMBL" id="KAJ7393738.1"/>
    </source>
</evidence>
<dbReference type="InterPro" id="IPR045860">
    <property type="entry name" value="Snake_toxin-like_sf"/>
</dbReference>
<evidence type="ECO:0000313" key="3">
    <source>
        <dbReference type="Proteomes" id="UP001163046"/>
    </source>
</evidence>
<keyword evidence="1" id="KW-0732">Signal</keyword>
<accession>A0A9X0A5D6</accession>
<dbReference type="Proteomes" id="UP001163046">
    <property type="component" value="Unassembled WGS sequence"/>
</dbReference>
<dbReference type="OrthoDB" id="5989221at2759"/>
<sequence>MGSEVTNRFVLLTVALFLPLTVSGLKCYHCLSSSSMADCGKSSKKMTCPDIADNCANISTEVMSDSGSLKSYFYGCATRRCARMPKNSLKCAKISTREVTKSSVTSLVAAEIFVVQLFL</sequence>
<reference evidence="2" key="1">
    <citation type="submission" date="2023-01" db="EMBL/GenBank/DDBJ databases">
        <title>Genome assembly of the deep-sea coral Lophelia pertusa.</title>
        <authorList>
            <person name="Herrera S."/>
            <person name="Cordes E."/>
        </authorList>
    </citation>
    <scope>NUCLEOTIDE SEQUENCE</scope>
    <source>
        <strain evidence="2">USNM1676648</strain>
        <tissue evidence="2">Polyp</tissue>
    </source>
</reference>
<comment type="caution">
    <text evidence="2">The sequence shown here is derived from an EMBL/GenBank/DDBJ whole genome shotgun (WGS) entry which is preliminary data.</text>
</comment>
<name>A0A9X0A5D6_9CNID</name>
<dbReference type="EMBL" id="MU825397">
    <property type="protein sequence ID" value="KAJ7393738.1"/>
    <property type="molecule type" value="Genomic_DNA"/>
</dbReference>
<evidence type="ECO:0008006" key="4">
    <source>
        <dbReference type="Google" id="ProtNLM"/>
    </source>
</evidence>
<gene>
    <name evidence="2" type="ORF">OS493_003397</name>
</gene>